<dbReference type="SUPFAM" id="SSF160113">
    <property type="entry name" value="YegP-like"/>
    <property type="match status" value="2"/>
</dbReference>
<keyword evidence="4" id="KW-1185">Reference proteome</keyword>
<protein>
    <submittedName>
        <fullName evidence="3">Uncharacterized conserved protein</fullName>
    </submittedName>
</protein>
<reference evidence="3 4" key="1">
    <citation type="submission" date="2018-09" db="EMBL/GenBank/DDBJ databases">
        <title>Zymobacter palmae IAM14233 (=T109) whole genome analysis.</title>
        <authorList>
            <person name="Yanase H."/>
        </authorList>
    </citation>
    <scope>NUCLEOTIDE SEQUENCE [LARGE SCALE GENOMIC DNA]</scope>
    <source>
        <strain evidence="3 4">IAM14233</strain>
    </source>
</reference>
<evidence type="ECO:0000313" key="4">
    <source>
        <dbReference type="Proteomes" id="UP000267342"/>
    </source>
</evidence>
<evidence type="ECO:0000313" key="3">
    <source>
        <dbReference type="EMBL" id="BBG28950.1"/>
    </source>
</evidence>
<dbReference type="Pfam" id="PF07411">
    <property type="entry name" value="DUF1508"/>
    <property type="match status" value="2"/>
</dbReference>
<name>A0A348HBE8_9GAMM</name>
<dbReference type="PANTHER" id="PTHR40606">
    <property type="match status" value="1"/>
</dbReference>
<evidence type="ECO:0000259" key="2">
    <source>
        <dbReference type="Pfam" id="PF07411"/>
    </source>
</evidence>
<dbReference type="InterPro" id="IPR036913">
    <property type="entry name" value="YegP-like_sf"/>
</dbReference>
<proteinExistence type="inferred from homology"/>
<dbReference type="STRING" id="1123510.GCA_000620025_00240"/>
<feature type="domain" description="DUF1508" evidence="2">
    <location>
        <begin position="23"/>
        <end position="69"/>
    </location>
</feature>
<accession>A0A348HBE8</accession>
<dbReference type="PANTHER" id="PTHR40606:SF1">
    <property type="entry name" value="UPF0339 PROTEIN YEGP"/>
    <property type="match status" value="1"/>
</dbReference>
<evidence type="ECO:0000256" key="1">
    <source>
        <dbReference type="ARBA" id="ARBA00007576"/>
    </source>
</evidence>
<dbReference type="Proteomes" id="UP000267342">
    <property type="component" value="Chromosome"/>
</dbReference>
<dbReference type="Gene3D" id="2.30.29.80">
    <property type="match status" value="1"/>
</dbReference>
<dbReference type="AlphaFoldDB" id="A0A348HBE8"/>
<dbReference type="InterPro" id="IPR051141">
    <property type="entry name" value="UPF0339_domain"/>
</dbReference>
<gene>
    <name evidence="3" type="ORF">ZBT109_0151</name>
</gene>
<dbReference type="InterPro" id="IPR010879">
    <property type="entry name" value="DUF1508"/>
</dbReference>
<feature type="domain" description="DUF1508" evidence="2">
    <location>
        <begin position="75"/>
        <end position="121"/>
    </location>
</feature>
<organism evidence="3 4">
    <name type="scientific">Zymobacter palmae</name>
    <dbReference type="NCBI Taxonomy" id="33074"/>
    <lineage>
        <taxon>Bacteria</taxon>
        <taxon>Pseudomonadati</taxon>
        <taxon>Pseudomonadota</taxon>
        <taxon>Gammaproteobacteria</taxon>
        <taxon>Oceanospirillales</taxon>
        <taxon>Halomonadaceae</taxon>
        <taxon>Zymobacter group</taxon>
        <taxon>Zymobacter</taxon>
    </lineage>
</organism>
<dbReference type="KEGG" id="zpl:ZBT109_0151"/>
<comment type="similarity">
    <text evidence="1">Belongs to the UPF0339 family. Duplicated subfamily.</text>
</comment>
<dbReference type="EMBL" id="AP018933">
    <property type="protein sequence ID" value="BBG28950.1"/>
    <property type="molecule type" value="Genomic_DNA"/>
</dbReference>
<sequence>MRFTFIDKERMQMAAKFEIYKSSEGQFRFHLKVTNNGEIILASEAYTQKVNCKKGIESVKKNAPEDTRYARKENKAGKWYFVLKAGNHEVIGTSQAYSSEAACKKGIESVKRHAPDAELVDTTTTQN</sequence>